<evidence type="ECO:0000256" key="2">
    <source>
        <dbReference type="SAM" id="Phobius"/>
    </source>
</evidence>
<dbReference type="EMBL" id="CATOUU010000499">
    <property type="protein sequence ID" value="CAI9931895.1"/>
    <property type="molecule type" value="Genomic_DNA"/>
</dbReference>
<keyword evidence="1" id="KW-0677">Repeat</keyword>
<keyword evidence="2" id="KW-1133">Transmembrane helix</keyword>
<name>A0AA86P7N8_9EUKA</name>
<accession>A0AA86P7N8</accession>
<proteinExistence type="predicted"/>
<feature type="transmembrane region" description="Helical" evidence="2">
    <location>
        <begin position="83"/>
        <end position="100"/>
    </location>
</feature>
<evidence type="ECO:0000313" key="3">
    <source>
        <dbReference type="EMBL" id="CAI9931895.1"/>
    </source>
</evidence>
<protein>
    <submittedName>
        <fullName evidence="3">MORN motif</fullName>
    </submittedName>
    <submittedName>
        <fullName evidence="4">MORN_motif</fullName>
    </submittedName>
</protein>
<dbReference type="SUPFAM" id="SSF82185">
    <property type="entry name" value="Histone H3 K4-specific methyltransferase SET7/9 N-terminal domain"/>
    <property type="match status" value="1"/>
</dbReference>
<evidence type="ECO:0000313" key="4">
    <source>
        <dbReference type="EMBL" id="CAL6026612.1"/>
    </source>
</evidence>
<evidence type="ECO:0000313" key="5">
    <source>
        <dbReference type="Proteomes" id="UP001642409"/>
    </source>
</evidence>
<organism evidence="3">
    <name type="scientific">Hexamita inflata</name>
    <dbReference type="NCBI Taxonomy" id="28002"/>
    <lineage>
        <taxon>Eukaryota</taxon>
        <taxon>Metamonada</taxon>
        <taxon>Diplomonadida</taxon>
        <taxon>Hexamitidae</taxon>
        <taxon>Hexamitinae</taxon>
        <taxon>Hexamita</taxon>
    </lineage>
</organism>
<dbReference type="Proteomes" id="UP001642409">
    <property type="component" value="Unassembled WGS sequence"/>
</dbReference>
<keyword evidence="5" id="KW-1185">Reference proteome</keyword>
<keyword evidence="2" id="KW-0472">Membrane</keyword>
<dbReference type="AlphaFoldDB" id="A0AA86P7N8"/>
<gene>
    <name evidence="3" type="ORF">HINF_LOCUS19540</name>
    <name evidence="4" type="ORF">HINF_LOCUS30929</name>
</gene>
<reference evidence="4 5" key="2">
    <citation type="submission" date="2024-07" db="EMBL/GenBank/DDBJ databases">
        <authorList>
            <person name="Akdeniz Z."/>
        </authorList>
    </citation>
    <scope>NUCLEOTIDE SEQUENCE [LARGE SCALE GENOMIC DNA]</scope>
</reference>
<dbReference type="Pfam" id="PF02493">
    <property type="entry name" value="MORN"/>
    <property type="match status" value="1"/>
</dbReference>
<comment type="caution">
    <text evidence="3">The sequence shown here is derived from an EMBL/GenBank/DDBJ whole genome shotgun (WGS) entry which is preliminary data.</text>
</comment>
<sequence length="114" mass="13078">MILIYVDKFQCSLHLYNNIDNCLQPYIFSCITGYSSKNDQTVTSCKNNSPIKNGSIYEGEFYNNQPEGTGKLTFANQLLSRRLHLISLLVLICFCSLIITDKQQPQKTIEIIEY</sequence>
<reference evidence="3" key="1">
    <citation type="submission" date="2023-06" db="EMBL/GenBank/DDBJ databases">
        <authorList>
            <person name="Kurt Z."/>
        </authorList>
    </citation>
    <scope>NUCLEOTIDE SEQUENCE</scope>
</reference>
<dbReference type="EMBL" id="CAXDID020000102">
    <property type="protein sequence ID" value="CAL6026612.1"/>
    <property type="molecule type" value="Genomic_DNA"/>
</dbReference>
<evidence type="ECO:0000256" key="1">
    <source>
        <dbReference type="ARBA" id="ARBA00022737"/>
    </source>
</evidence>
<dbReference type="InterPro" id="IPR003409">
    <property type="entry name" value="MORN"/>
</dbReference>
<keyword evidence="2" id="KW-0812">Transmembrane</keyword>
<dbReference type="SMART" id="SM00698">
    <property type="entry name" value="MORN"/>
    <property type="match status" value="1"/>
</dbReference>